<feature type="compositionally biased region" description="Basic and acidic residues" evidence="8">
    <location>
        <begin position="627"/>
        <end position="645"/>
    </location>
</feature>
<comment type="similarity">
    <text evidence="6 7">Belongs to the MPP10 family.</text>
</comment>
<feature type="region of interest" description="Disordered" evidence="8">
    <location>
        <begin position="213"/>
        <end position="401"/>
    </location>
</feature>
<feature type="compositionally biased region" description="Acidic residues" evidence="8">
    <location>
        <begin position="275"/>
        <end position="284"/>
    </location>
</feature>
<proteinExistence type="inferred from homology"/>
<name>F7DW06_XENTR</name>
<dbReference type="Xenbase" id="XB-GENE-940335">
    <property type="gene designation" value="mphosph10"/>
</dbReference>
<dbReference type="PIRSF" id="PIRSF017300">
    <property type="entry name" value="snoRNP_Mpp10"/>
    <property type="match status" value="1"/>
</dbReference>
<dbReference type="GO" id="GO:0032040">
    <property type="term" value="C:small-subunit processome"/>
    <property type="evidence" value="ECO:0000318"/>
    <property type="project" value="GO_Central"/>
</dbReference>
<keyword evidence="2 7" id="KW-0690">Ribosome biogenesis</keyword>
<evidence type="ECO:0000313" key="9">
    <source>
        <dbReference type="Ensembl" id="ENSXETP00000035982"/>
    </source>
</evidence>
<dbReference type="RefSeq" id="NP_001186500.1">
    <property type="nucleotide sequence ID" value="NM_001199571.1"/>
</dbReference>
<evidence type="ECO:0000256" key="5">
    <source>
        <dbReference type="ARBA" id="ARBA00023274"/>
    </source>
</evidence>
<feature type="compositionally biased region" description="Basic and acidic residues" evidence="8">
    <location>
        <begin position="381"/>
        <end position="401"/>
    </location>
</feature>
<feature type="compositionally biased region" description="Basic and acidic residues" evidence="8">
    <location>
        <begin position="352"/>
        <end position="364"/>
    </location>
</feature>
<dbReference type="GeneTree" id="ENSGT00390000011359"/>
<feature type="compositionally biased region" description="Basic and acidic residues" evidence="8">
    <location>
        <begin position="602"/>
        <end position="612"/>
    </location>
</feature>
<evidence type="ECO:0000256" key="2">
    <source>
        <dbReference type="ARBA" id="ARBA00022517"/>
    </source>
</evidence>
<feature type="region of interest" description="Disordered" evidence="8">
    <location>
        <begin position="109"/>
        <end position="198"/>
    </location>
</feature>
<dbReference type="AlphaFoldDB" id="F7DW06"/>
<accession>F7DW06</accession>
<dbReference type="GeneID" id="733542"/>
<feature type="compositionally biased region" description="Acidic residues" evidence="8">
    <location>
        <begin position="161"/>
        <end position="171"/>
    </location>
</feature>
<dbReference type="InterPro" id="IPR012173">
    <property type="entry name" value="Mpp10"/>
</dbReference>
<evidence type="ECO:0000313" key="12">
    <source>
        <dbReference type="Xenbase" id="XB-GENE-940335"/>
    </source>
</evidence>
<feature type="compositionally biased region" description="Acidic residues" evidence="8">
    <location>
        <begin position="367"/>
        <end position="377"/>
    </location>
</feature>
<evidence type="ECO:0000256" key="7">
    <source>
        <dbReference type="PIRNR" id="PIRNR017300"/>
    </source>
</evidence>
<evidence type="ECO:0000256" key="3">
    <source>
        <dbReference type="ARBA" id="ARBA00022552"/>
    </source>
</evidence>
<dbReference type="PANTHER" id="PTHR17039:SF0">
    <property type="entry name" value="U3 SMALL NUCLEOLAR RIBONUCLEOPROTEIN PROTEIN MPP10"/>
    <property type="match status" value="1"/>
</dbReference>
<reference evidence="9" key="2">
    <citation type="journal article" date="2010" name="Science">
        <title>The genome of the Western clawed frog Xenopus tropicalis.</title>
        <authorList>
            <person name="Hellsten U."/>
            <person name="Harland R.M."/>
            <person name="Gilchrist M.J."/>
            <person name="Hendrix D."/>
            <person name="Jurka J."/>
            <person name="Kapitonov V."/>
            <person name="Ovcharenko I."/>
            <person name="Putnam N.H."/>
            <person name="Shu S."/>
            <person name="Taher L."/>
            <person name="Blitz I.L."/>
            <person name="Blumberg B."/>
            <person name="Dichmann D.S."/>
            <person name="Dubchak I."/>
            <person name="Amaya E."/>
            <person name="Detter J.C."/>
            <person name="Fletcher R."/>
            <person name="Gerhard D.S."/>
            <person name="Goodstein D."/>
            <person name="Graves T."/>
            <person name="Grigoriev I.V."/>
            <person name="Grimwood J."/>
            <person name="Kawashima T."/>
            <person name="Lindquist E."/>
            <person name="Lucas S.M."/>
            <person name="Mead P.E."/>
            <person name="Mitros T."/>
            <person name="Ogino H."/>
            <person name="Ohta Y."/>
            <person name="Poliakov A.V."/>
            <person name="Pollet N."/>
            <person name="Robert J."/>
            <person name="Salamov A."/>
            <person name="Sater A.K."/>
            <person name="Schmutz J."/>
            <person name="Terry A."/>
            <person name="Vize P.D."/>
            <person name="Warren W.C."/>
            <person name="Wells D."/>
            <person name="Wills A."/>
            <person name="Wilson R.K."/>
            <person name="Zimmerman L.B."/>
            <person name="Zorn A.M."/>
            <person name="Grainger R."/>
            <person name="Grammer T."/>
            <person name="Khokha M.K."/>
            <person name="Richardson P.M."/>
            <person name="Rokhsar D.S."/>
        </authorList>
    </citation>
    <scope>NUCLEOTIDE SEQUENCE [LARGE SCALE GENOMIC DNA]</scope>
    <source>
        <strain evidence="9">Nigerian</strain>
    </source>
</reference>
<dbReference type="OMA" id="HFAEDFG"/>
<keyword evidence="10" id="KW-1185">Reference proteome</keyword>
<dbReference type="Proteomes" id="UP000008143">
    <property type="component" value="Chromosome 3"/>
</dbReference>
<dbReference type="Pfam" id="PF04006">
    <property type="entry name" value="Mpp10"/>
    <property type="match status" value="1"/>
</dbReference>
<reference evidence="11" key="4">
    <citation type="submission" date="2025-04" db="UniProtKB">
        <authorList>
            <consortium name="RefSeq"/>
        </authorList>
    </citation>
    <scope>IDENTIFICATION</scope>
</reference>
<dbReference type="OrthoDB" id="445326at2759"/>
<keyword evidence="3 7" id="KW-0698">rRNA processing</keyword>
<feature type="compositionally biased region" description="Basic and acidic residues" evidence="8">
    <location>
        <begin position="256"/>
        <end position="266"/>
    </location>
</feature>
<feature type="region of interest" description="Disordered" evidence="8">
    <location>
        <begin position="699"/>
        <end position="719"/>
    </location>
</feature>
<reference evidence="11" key="1">
    <citation type="journal article" date="2002" name="Dev. Dyn.">
        <title>Genetic and genomic tools for Xenopus research: The NIH Xenopus initiative.</title>
        <authorList>
            <person name="Klein S.L."/>
            <person name="Strausberg R.L."/>
            <person name="Wagner L."/>
            <person name="Pontius J."/>
            <person name="Clifton S.W."/>
            <person name="Richardson P."/>
        </authorList>
    </citation>
    <scope>NUCLEOTIDE SEQUENCE</scope>
</reference>
<feature type="compositionally biased region" description="Acidic residues" evidence="8">
    <location>
        <begin position="110"/>
        <end position="138"/>
    </location>
</feature>
<feature type="compositionally biased region" description="Acidic residues" evidence="8">
    <location>
        <begin position="218"/>
        <end position="252"/>
    </location>
</feature>
<dbReference type="Bgee" id="ENSXETG00000016497">
    <property type="expression patterns" value="Expressed in ovary and 12 other cell types or tissues"/>
</dbReference>
<evidence type="ECO:0000256" key="8">
    <source>
        <dbReference type="SAM" id="MobiDB-lite"/>
    </source>
</evidence>
<evidence type="ECO:0000313" key="11">
    <source>
        <dbReference type="RefSeq" id="NP_001186500.1"/>
    </source>
</evidence>
<comment type="function">
    <text evidence="7">Component of the 60-80S U3 small nucleolar ribonucleoprotein (U3 snoRNP). Required for the early cleavages during pre-18S ribosomal RNA processing.</text>
</comment>
<feature type="compositionally biased region" description="Basic residues" evidence="8">
    <location>
        <begin position="613"/>
        <end position="626"/>
    </location>
</feature>
<dbReference type="KEGG" id="xtr:733542"/>
<feature type="compositionally biased region" description="Basic and acidic residues" evidence="8">
    <location>
        <begin position="708"/>
        <end position="719"/>
    </location>
</feature>
<comment type="subcellular location">
    <subcellularLocation>
        <location evidence="1 7">Nucleus</location>
        <location evidence="1 7">Nucleolus</location>
    </subcellularLocation>
</comment>
<organism evidence="9">
    <name type="scientific">Xenopus tropicalis</name>
    <name type="common">Western clawed frog</name>
    <name type="synonym">Silurana tropicalis</name>
    <dbReference type="NCBI Taxonomy" id="8364"/>
    <lineage>
        <taxon>Eukaryota</taxon>
        <taxon>Metazoa</taxon>
        <taxon>Chordata</taxon>
        <taxon>Craniata</taxon>
        <taxon>Vertebrata</taxon>
        <taxon>Euteleostomi</taxon>
        <taxon>Amphibia</taxon>
        <taxon>Batrachia</taxon>
        <taxon>Anura</taxon>
        <taxon>Pipoidea</taxon>
        <taxon>Pipidae</taxon>
        <taxon>Xenopodinae</taxon>
        <taxon>Xenopus</taxon>
        <taxon>Silurana</taxon>
    </lineage>
</organism>
<dbReference type="Ensembl" id="ENSXETT00000035982">
    <property type="protein sequence ID" value="ENSXETP00000035982"/>
    <property type="gene ID" value="ENSXETG00000016497"/>
</dbReference>
<feature type="region of interest" description="Disordered" evidence="8">
    <location>
        <begin position="602"/>
        <end position="653"/>
    </location>
</feature>
<dbReference type="PANTHER" id="PTHR17039">
    <property type="entry name" value="U3 SMALL NUCLEOLAR RIBONUCLEOPROTEIN PROTEIN MPP10"/>
    <property type="match status" value="1"/>
</dbReference>
<keyword evidence="5 7" id="KW-0687">Ribonucleoprotein</keyword>
<feature type="compositionally biased region" description="Acidic residues" evidence="8">
    <location>
        <begin position="297"/>
        <end position="351"/>
    </location>
</feature>
<dbReference type="AGR" id="Xenbase:XB-GENE-940335"/>
<dbReference type="PaxDb" id="8364-ENSXETP00000037173"/>
<protein>
    <recommendedName>
        <fullName evidence="7">U3 small nucleolar ribonucleoprotein protein MPP10</fullName>
    </recommendedName>
</protein>
<sequence length="719" mass="83022">MMADSEEPRHGLEQCMEVLELVSAHPEQLLSVQDELATEFSCLTKALYDLQKSQLALEVGSPLEKLIIENFDEEQIWQQLELQNNAVLGYFKKAVSKTQKDKDIYLIQSTEEEPSELEYEDEEGVSAEESELISENEDEQRTQKKKTADTKRPKRTPVEAFSDDDDSDMDFDIDKLEKQSQQIPNKKPMAKPSEKSVLDDKFFKLSEMEAYLEKVEKEDSEEDDDDDVDYFEDIDSEDDEEEEEEDDMDEDFNITKSKEQVKKSSRDLQYQDFFDPVEGEEGCDIDPSAKNKKEEKEQDDFLEDDEEGDGEEDDEEGDGEEDDEEGGGEEEDEEKMSKNDEDEDEQMEETEESQKAKETLKRVTFDLSDESEGEDVGDILGGKKKEISESSEVKSSFEKREQKMAEKIQALQKNMLEEKQWQFSGEVTAQKRPENSLLSESLVFDHASRMAPVISEETTMQLEDIIKQRIKDQLWDDVVRKEKPKENAFEYKKRLTLDHDKSKLSLAEIYEQEYIKQNEKNKEEEENPKHMEVQKMMDSLFLKLDALSNFHFIPKPPVPDIKVVSNLPAISMEEVAPVNVSDATLLAPEEIKEKNKAGDIKTNAEKTITDKKRERRKKKAIKKQKIKEREERKKQADKIRTEKGKKAYTKADAADDLKKIAKEGKATVLKDEGKDKALKSSQAFFSQLQDQVKLQIKGAKSAQKKQKKENELSVHKLKL</sequence>
<evidence type="ECO:0000256" key="4">
    <source>
        <dbReference type="ARBA" id="ARBA00023242"/>
    </source>
</evidence>
<evidence type="ECO:0000256" key="1">
    <source>
        <dbReference type="ARBA" id="ARBA00004604"/>
    </source>
</evidence>
<evidence type="ECO:0000313" key="10">
    <source>
        <dbReference type="Proteomes" id="UP000008143"/>
    </source>
</evidence>
<reference evidence="9" key="3">
    <citation type="submission" date="2011-06" db="UniProtKB">
        <authorList>
            <consortium name="Ensembl"/>
        </authorList>
    </citation>
    <scope>IDENTIFICATION</scope>
</reference>
<keyword evidence="4 7" id="KW-0539">Nucleus</keyword>
<dbReference type="GO" id="GO:0034457">
    <property type="term" value="C:Mpp10 complex"/>
    <property type="evidence" value="ECO:0000318"/>
    <property type="project" value="GO_Central"/>
</dbReference>
<feature type="compositionally biased region" description="Basic and acidic residues" evidence="8">
    <location>
        <begin position="287"/>
        <end position="296"/>
    </location>
</feature>
<gene>
    <name evidence="9 11 12" type="primary">mphosph10</name>
</gene>
<dbReference type="GO" id="GO:0006364">
    <property type="term" value="P:rRNA processing"/>
    <property type="evidence" value="ECO:0007669"/>
    <property type="project" value="UniProtKB-KW"/>
</dbReference>
<dbReference type="GO" id="GO:0005732">
    <property type="term" value="C:sno(s)RNA-containing ribonucleoprotein complex"/>
    <property type="evidence" value="ECO:0007669"/>
    <property type="project" value="UniProtKB-UniRule"/>
</dbReference>
<evidence type="ECO:0000256" key="6">
    <source>
        <dbReference type="ARBA" id="ARBA00029455"/>
    </source>
</evidence>
<dbReference type="CTD" id="10199"/>
<feature type="compositionally biased region" description="Basic and acidic residues" evidence="8">
    <location>
        <begin position="139"/>
        <end position="151"/>
    </location>
</feature>